<evidence type="ECO:0000313" key="2">
    <source>
        <dbReference type="Proteomes" id="UP001589607"/>
    </source>
</evidence>
<name>A0ABV5GIK4_9FLAO</name>
<evidence type="ECO:0008006" key="3">
    <source>
        <dbReference type="Google" id="ProtNLM"/>
    </source>
</evidence>
<evidence type="ECO:0000313" key="1">
    <source>
        <dbReference type="EMBL" id="MFB9095202.1"/>
    </source>
</evidence>
<dbReference type="Proteomes" id="UP001589607">
    <property type="component" value="Unassembled WGS sequence"/>
</dbReference>
<gene>
    <name evidence="1" type="ORF">ACFFVF_01625</name>
</gene>
<keyword evidence="2" id="KW-1185">Reference proteome</keyword>
<dbReference type="RefSeq" id="WP_236458199.1">
    <property type="nucleotide sequence ID" value="NZ_CBCSGE010000049.1"/>
</dbReference>
<organism evidence="1 2">
    <name type="scientific">Flavobacterium jumunjinense</name>
    <dbReference type="NCBI Taxonomy" id="998845"/>
    <lineage>
        <taxon>Bacteria</taxon>
        <taxon>Pseudomonadati</taxon>
        <taxon>Bacteroidota</taxon>
        <taxon>Flavobacteriia</taxon>
        <taxon>Flavobacteriales</taxon>
        <taxon>Flavobacteriaceae</taxon>
        <taxon>Flavobacterium</taxon>
    </lineage>
</organism>
<reference evidence="1 2" key="1">
    <citation type="submission" date="2024-09" db="EMBL/GenBank/DDBJ databases">
        <authorList>
            <person name="Sun Q."/>
            <person name="Mori K."/>
        </authorList>
    </citation>
    <scope>NUCLEOTIDE SEQUENCE [LARGE SCALE GENOMIC DNA]</scope>
    <source>
        <strain evidence="1 2">CECT 7955</strain>
    </source>
</reference>
<proteinExistence type="predicted"/>
<dbReference type="EMBL" id="JBHMEY010000004">
    <property type="protein sequence ID" value="MFB9095202.1"/>
    <property type="molecule type" value="Genomic_DNA"/>
</dbReference>
<comment type="caution">
    <text evidence="1">The sequence shown here is derived from an EMBL/GenBank/DDBJ whole genome shotgun (WGS) entry which is preliminary data.</text>
</comment>
<sequence>MKNKILVFIIISLASNNLLSQSFPKNAVYYDFMGHTRSTYSLNYERYLFKIHKDLHLNARTGIGHYKYYNYENYVTANAVIIPTAAVLEYGKQNHFFNISGGYSASFIKMKPESKLPRFDSAYSLSIGYKYITDTGWFFQIYSGIIQPKISPKESTLGLSIGGVW</sequence>
<protein>
    <recommendedName>
        <fullName evidence="3">Lipid A 3-O-deacylase (PagL)</fullName>
    </recommendedName>
</protein>
<accession>A0ABV5GIK4</accession>